<organism evidence="1 2">
    <name type="scientific">Metarhizobium album</name>
    <dbReference type="NCBI Taxonomy" id="2182425"/>
    <lineage>
        <taxon>Bacteria</taxon>
        <taxon>Pseudomonadati</taxon>
        <taxon>Pseudomonadota</taxon>
        <taxon>Alphaproteobacteria</taxon>
        <taxon>Hyphomicrobiales</taxon>
        <taxon>Rhizobiaceae</taxon>
        <taxon>Metarhizobium</taxon>
    </lineage>
</organism>
<protein>
    <submittedName>
        <fullName evidence="1">Uncharacterized protein</fullName>
    </submittedName>
</protein>
<accession>A0A2U2DXA8</accession>
<keyword evidence="2" id="KW-1185">Reference proteome</keyword>
<sequence>MQGMRRHALFSDWGILLFKIARTNITAPFAQDSLGESNPELLHQLCISEGWTADLESGIVSLGPHSMAMHGISQSECGLLNLLRCYETHDQLRILELFEQAATNCSAFCYSSTIQPKAAARQPVFCIGESAGLDGQQTGRFIGVFLYPRFKLDPHVHLVGHQ</sequence>
<dbReference type="AlphaFoldDB" id="A0A2U2DXA8"/>
<evidence type="ECO:0000313" key="2">
    <source>
        <dbReference type="Proteomes" id="UP000245252"/>
    </source>
</evidence>
<comment type="caution">
    <text evidence="1">The sequence shown here is derived from an EMBL/GenBank/DDBJ whole genome shotgun (WGS) entry which is preliminary data.</text>
</comment>
<dbReference type="EMBL" id="QFBC01000001">
    <property type="protein sequence ID" value="PWE57957.1"/>
    <property type="molecule type" value="Genomic_DNA"/>
</dbReference>
<reference evidence="1 2" key="1">
    <citation type="submission" date="2018-05" db="EMBL/GenBank/DDBJ databases">
        <title>The draft genome of strain NS-104.</title>
        <authorList>
            <person name="Hang P."/>
            <person name="Jiang J."/>
        </authorList>
    </citation>
    <scope>NUCLEOTIDE SEQUENCE [LARGE SCALE GENOMIC DNA]</scope>
    <source>
        <strain evidence="1 2">NS-104</strain>
    </source>
</reference>
<evidence type="ECO:0000313" key="1">
    <source>
        <dbReference type="EMBL" id="PWE57957.1"/>
    </source>
</evidence>
<name>A0A2U2DXA8_9HYPH</name>
<gene>
    <name evidence="1" type="ORF">DEM27_01840</name>
</gene>
<dbReference type="Proteomes" id="UP000245252">
    <property type="component" value="Unassembled WGS sequence"/>
</dbReference>
<dbReference type="OrthoDB" id="8115922at2"/>
<proteinExistence type="predicted"/>